<reference evidence="1 2" key="2">
    <citation type="submission" date="2017-10" db="EMBL/GenBank/DDBJ databases">
        <title>Genome analyses suggest a sexual origin of heterokaryosis in a supposedly ancient asexual fungus.</title>
        <authorList>
            <person name="Corradi N."/>
            <person name="Sedzielewska K."/>
            <person name="Noel J."/>
            <person name="Charron P."/>
            <person name="Farinelli L."/>
            <person name="Marton T."/>
            <person name="Kruger M."/>
            <person name="Pelin A."/>
            <person name="Brachmann A."/>
            <person name="Corradi N."/>
        </authorList>
    </citation>
    <scope>NUCLEOTIDE SEQUENCE [LARGE SCALE GENOMIC DNA]</scope>
    <source>
        <strain evidence="1 2">A1</strain>
    </source>
</reference>
<dbReference type="VEuPathDB" id="FungiDB:FUN_014956"/>
<dbReference type="Proteomes" id="UP000232688">
    <property type="component" value="Unassembled WGS sequence"/>
</dbReference>
<dbReference type="EMBL" id="LLXH01001010">
    <property type="protein sequence ID" value="PKC61272.1"/>
    <property type="molecule type" value="Genomic_DNA"/>
</dbReference>
<dbReference type="VEuPathDB" id="FungiDB:RhiirA1_466787"/>
<comment type="caution">
    <text evidence="1">The sequence shown here is derived from an EMBL/GenBank/DDBJ whole genome shotgun (WGS) entry which is preliminary data.</text>
</comment>
<proteinExistence type="predicted"/>
<reference evidence="1 2" key="1">
    <citation type="submission" date="2017-10" db="EMBL/GenBank/DDBJ databases">
        <title>Extensive intraspecific genome diversity in a model arbuscular mycorrhizal fungus.</title>
        <authorList>
            <person name="Chen E.C.H."/>
            <person name="Morin E."/>
            <person name="Baudet D."/>
            <person name="Noel J."/>
            <person name="Ndikumana S."/>
            <person name="Charron P."/>
            <person name="St-Onge C."/>
            <person name="Giorgi J."/>
            <person name="Grigoriev I.V."/>
            <person name="Roux C."/>
            <person name="Martin F.M."/>
            <person name="Corradi N."/>
        </authorList>
    </citation>
    <scope>NUCLEOTIDE SEQUENCE [LARGE SCALE GENOMIC DNA]</scope>
    <source>
        <strain evidence="1 2">A1</strain>
    </source>
</reference>
<accession>A0A2N0RD86</accession>
<evidence type="ECO:0000313" key="1">
    <source>
        <dbReference type="EMBL" id="PKC61272.1"/>
    </source>
</evidence>
<dbReference type="AlphaFoldDB" id="A0A2N0RD86"/>
<name>A0A2N0RD86_9GLOM</name>
<sequence>MSKMLKNINENTQQFKICNICHHKATLQYEQSNQSNTEVRTLTLDEMSKQLFERILEINTNGYLENNLTSSIDFNCNISKNFSTTEVIYFVNRQ</sequence>
<gene>
    <name evidence="1" type="ORF">RhiirA1_466787</name>
</gene>
<protein>
    <submittedName>
        <fullName evidence="1">Uncharacterized protein</fullName>
    </submittedName>
</protein>
<organism evidence="1 2">
    <name type="scientific">Rhizophagus irregularis</name>
    <dbReference type="NCBI Taxonomy" id="588596"/>
    <lineage>
        <taxon>Eukaryota</taxon>
        <taxon>Fungi</taxon>
        <taxon>Fungi incertae sedis</taxon>
        <taxon>Mucoromycota</taxon>
        <taxon>Glomeromycotina</taxon>
        <taxon>Glomeromycetes</taxon>
        <taxon>Glomerales</taxon>
        <taxon>Glomeraceae</taxon>
        <taxon>Rhizophagus</taxon>
    </lineage>
</organism>
<evidence type="ECO:0000313" key="2">
    <source>
        <dbReference type="Proteomes" id="UP000232688"/>
    </source>
</evidence>